<dbReference type="Proteomes" id="UP000183685">
    <property type="component" value="Unassembled WGS sequence"/>
</dbReference>
<dbReference type="GO" id="GO:0019265">
    <property type="term" value="P:glycine biosynthetic process, by transamination of glyoxylate"/>
    <property type="evidence" value="ECO:0007669"/>
    <property type="project" value="TreeGrafter"/>
</dbReference>
<dbReference type="PANTHER" id="PTHR21152:SF40">
    <property type="entry name" value="ALANINE--GLYOXYLATE AMINOTRANSFERASE"/>
    <property type="match status" value="1"/>
</dbReference>
<dbReference type="PROSITE" id="PS00595">
    <property type="entry name" value="AA_TRANSFER_CLASS_5"/>
    <property type="match status" value="1"/>
</dbReference>
<proteinExistence type="inferred from homology"/>
<dbReference type="STRING" id="637679.GCA_001550055_01230"/>
<dbReference type="InterPro" id="IPR000192">
    <property type="entry name" value="Aminotrans_V_dom"/>
</dbReference>
<keyword evidence="12" id="KW-1185">Reference proteome</keyword>
<dbReference type="InterPro" id="IPR024169">
    <property type="entry name" value="SP_NH2Trfase/AEP_transaminase"/>
</dbReference>
<evidence type="ECO:0000256" key="7">
    <source>
        <dbReference type="PIRSR" id="PIRSR000524-50"/>
    </source>
</evidence>
<dbReference type="SUPFAM" id="SSF53383">
    <property type="entry name" value="PLP-dependent transferases"/>
    <property type="match status" value="1"/>
</dbReference>
<comment type="cofactor">
    <cofactor evidence="1 7 9">
        <name>pyridoxal 5'-phosphate</name>
        <dbReference type="ChEBI" id="CHEBI:597326"/>
    </cofactor>
</comment>
<dbReference type="Gene3D" id="3.90.1150.10">
    <property type="entry name" value="Aspartate Aminotransferase, domain 1"/>
    <property type="match status" value="1"/>
</dbReference>
<evidence type="ECO:0000256" key="6">
    <source>
        <dbReference type="PIRSR" id="PIRSR000524-1"/>
    </source>
</evidence>
<keyword evidence="5 7" id="KW-0663">Pyridoxal phosphate</keyword>
<keyword evidence="4" id="KW-0808">Transferase</keyword>
<evidence type="ECO:0000313" key="11">
    <source>
        <dbReference type="EMBL" id="SDD87444.1"/>
    </source>
</evidence>
<dbReference type="InterPro" id="IPR015421">
    <property type="entry name" value="PyrdxlP-dep_Trfase_major"/>
</dbReference>
<dbReference type="PANTHER" id="PTHR21152">
    <property type="entry name" value="AMINOTRANSFERASE CLASS V"/>
    <property type="match status" value="1"/>
</dbReference>
<dbReference type="Pfam" id="PF00266">
    <property type="entry name" value="Aminotran_5"/>
    <property type="match status" value="1"/>
</dbReference>
<dbReference type="AlphaFoldDB" id="A0A1G6YAB9"/>
<name>A0A1G6YAB9_9PROT</name>
<sequence>MQSFIPTKRTLMGPGPSDVHDRILEAMARPTLGHLDPEFQRMMEELKGGLRALFKTENAMTFPVSAPGSAGMEMCFVNLIEPGDKVVVVKNGVFGERMRENVVRAGGEAVMVEFDWGTAPDVSKVAEVLAANSDTKILAFVHAETSTGVRADAAALCALAREHDCLTIVDAVTSLGGLPVEVDAWGIDAIYSGSQKCLSCTPGLSPVSFSERALARVRARKVPVQSWFLDLSLVMAYWDGTGGRSYHHTAPVNPLYGLHESLVMLFEEGLEESHARHAVMHEGLVAGLEDMGLDFLVHPDIRLPMLNAVKVPDGIDEAAVRAHLLQEYDLEIGAGLGPLAGKVWRIGLMGTSAREENVELCLTALADALGKQQMHVDGLKALEAARKAMSDD</sequence>
<keyword evidence="3" id="KW-0032">Aminotransferase</keyword>
<dbReference type="InterPro" id="IPR015424">
    <property type="entry name" value="PyrdxlP-dep_Trfase"/>
</dbReference>
<evidence type="ECO:0000256" key="5">
    <source>
        <dbReference type="ARBA" id="ARBA00022898"/>
    </source>
</evidence>
<dbReference type="Gene3D" id="3.40.640.10">
    <property type="entry name" value="Type I PLP-dependent aspartate aminotransferase-like (Major domain)"/>
    <property type="match status" value="1"/>
</dbReference>
<evidence type="ECO:0000256" key="8">
    <source>
        <dbReference type="RuleBase" id="RU004075"/>
    </source>
</evidence>
<evidence type="ECO:0000256" key="9">
    <source>
        <dbReference type="RuleBase" id="RU004504"/>
    </source>
</evidence>
<protein>
    <submittedName>
        <fullName evidence="11">Alanine-glyoxylate transaminase / serine-glyoxylate transaminase / serine-pyruvate transaminase</fullName>
    </submittedName>
</protein>
<evidence type="ECO:0000256" key="2">
    <source>
        <dbReference type="ARBA" id="ARBA00009236"/>
    </source>
</evidence>
<organism evidence="11 12">
    <name type="scientific">Kordiimonas lacus</name>
    <dbReference type="NCBI Taxonomy" id="637679"/>
    <lineage>
        <taxon>Bacteria</taxon>
        <taxon>Pseudomonadati</taxon>
        <taxon>Pseudomonadota</taxon>
        <taxon>Alphaproteobacteria</taxon>
        <taxon>Kordiimonadales</taxon>
        <taxon>Kordiimonadaceae</taxon>
        <taxon>Kordiimonas</taxon>
    </lineage>
</organism>
<accession>A0A1G6YAB9</accession>
<dbReference type="InterPro" id="IPR015422">
    <property type="entry name" value="PyrdxlP-dep_Trfase_small"/>
</dbReference>
<keyword evidence="11" id="KW-0670">Pyruvate</keyword>
<dbReference type="GO" id="GO:0008453">
    <property type="term" value="F:alanine-glyoxylate transaminase activity"/>
    <property type="evidence" value="ECO:0007669"/>
    <property type="project" value="TreeGrafter"/>
</dbReference>
<gene>
    <name evidence="11" type="ORF">SAMN04488071_1550</name>
</gene>
<feature type="binding site" evidence="6">
    <location>
        <position position="345"/>
    </location>
    <ligand>
        <name>substrate</name>
    </ligand>
</feature>
<reference evidence="11 12" key="1">
    <citation type="submission" date="2016-10" db="EMBL/GenBank/DDBJ databases">
        <authorList>
            <person name="de Groot N.N."/>
        </authorList>
    </citation>
    <scope>NUCLEOTIDE SEQUENCE [LARGE SCALE GENOMIC DNA]</scope>
    <source>
        <strain evidence="11 12">CGMCC 1.9109</strain>
    </source>
</reference>
<dbReference type="PIRSF" id="PIRSF000524">
    <property type="entry name" value="SPT"/>
    <property type="match status" value="1"/>
</dbReference>
<comment type="similarity">
    <text evidence="2 8">Belongs to the class-V pyridoxal-phosphate-dependent aminotransferase family.</text>
</comment>
<evidence type="ECO:0000256" key="3">
    <source>
        <dbReference type="ARBA" id="ARBA00022576"/>
    </source>
</evidence>
<dbReference type="FunFam" id="3.40.640.10:FF:000027">
    <property type="entry name" value="Serine--pyruvate aminotransferase, mitochondrial"/>
    <property type="match status" value="1"/>
</dbReference>
<feature type="modified residue" description="N6-(pyridoxal phosphate)lysine" evidence="7">
    <location>
        <position position="196"/>
    </location>
</feature>
<evidence type="ECO:0000256" key="1">
    <source>
        <dbReference type="ARBA" id="ARBA00001933"/>
    </source>
</evidence>
<feature type="domain" description="Aminotransferase class V" evidence="10">
    <location>
        <begin position="31"/>
        <end position="335"/>
    </location>
</feature>
<dbReference type="GO" id="GO:0004760">
    <property type="term" value="F:L-serine-pyruvate transaminase activity"/>
    <property type="evidence" value="ECO:0007669"/>
    <property type="project" value="TreeGrafter"/>
</dbReference>
<dbReference type="InterPro" id="IPR020578">
    <property type="entry name" value="Aminotrans_V_PyrdxlP_BS"/>
</dbReference>
<dbReference type="EMBL" id="FNAK01000003">
    <property type="protein sequence ID" value="SDD87444.1"/>
    <property type="molecule type" value="Genomic_DNA"/>
</dbReference>
<dbReference type="RefSeq" id="WP_068302360.1">
    <property type="nucleotide sequence ID" value="NZ_FNAK01000003.1"/>
</dbReference>
<evidence type="ECO:0000313" key="12">
    <source>
        <dbReference type="Proteomes" id="UP000183685"/>
    </source>
</evidence>
<evidence type="ECO:0000259" key="10">
    <source>
        <dbReference type="Pfam" id="PF00266"/>
    </source>
</evidence>
<evidence type="ECO:0000256" key="4">
    <source>
        <dbReference type="ARBA" id="ARBA00022679"/>
    </source>
</evidence>